<organism evidence="3 4">
    <name type="scientific">Mycolicibacterium murale</name>
    <dbReference type="NCBI Taxonomy" id="182220"/>
    <lineage>
        <taxon>Bacteria</taxon>
        <taxon>Bacillati</taxon>
        <taxon>Actinomycetota</taxon>
        <taxon>Actinomycetes</taxon>
        <taxon>Mycobacteriales</taxon>
        <taxon>Mycobacteriaceae</taxon>
        <taxon>Mycolicibacterium</taxon>
    </lineage>
</organism>
<name>A0A7I9WVS5_9MYCO</name>
<keyword evidence="4" id="KW-1185">Reference proteome</keyword>
<dbReference type="InterPro" id="IPR002575">
    <property type="entry name" value="Aminoglycoside_PTrfase"/>
</dbReference>
<accession>A0A7I9WVS5</accession>
<dbReference type="EMBL" id="BLKT01000003">
    <property type="protein sequence ID" value="GFG61508.1"/>
    <property type="molecule type" value="Genomic_DNA"/>
</dbReference>
<protein>
    <submittedName>
        <fullName evidence="3">Aminoglycoside phosphotransferase</fullName>
    </submittedName>
</protein>
<dbReference type="Gene3D" id="3.30.200.70">
    <property type="match status" value="1"/>
</dbReference>
<dbReference type="Pfam" id="PF01636">
    <property type="entry name" value="APH"/>
    <property type="match status" value="1"/>
</dbReference>
<gene>
    <name evidence="3" type="ORF">MMUR_56440</name>
</gene>
<dbReference type="GO" id="GO:0004413">
    <property type="term" value="F:homoserine kinase activity"/>
    <property type="evidence" value="ECO:0007669"/>
    <property type="project" value="TreeGrafter"/>
</dbReference>
<dbReference type="SUPFAM" id="SSF56112">
    <property type="entry name" value="Protein kinase-like (PK-like)"/>
    <property type="match status" value="1"/>
</dbReference>
<dbReference type="Gene3D" id="1.20.1270.170">
    <property type="match status" value="1"/>
</dbReference>
<keyword evidence="3" id="KW-0808">Transferase</keyword>
<comment type="caution">
    <text evidence="3">The sequence shown here is derived from an EMBL/GenBank/DDBJ whole genome shotgun (WGS) entry which is preliminary data.</text>
</comment>
<dbReference type="GO" id="GO:0009088">
    <property type="term" value="P:threonine biosynthetic process"/>
    <property type="evidence" value="ECO:0007669"/>
    <property type="project" value="TreeGrafter"/>
</dbReference>
<evidence type="ECO:0000256" key="1">
    <source>
        <dbReference type="ARBA" id="ARBA00038240"/>
    </source>
</evidence>
<feature type="domain" description="Aminoglycoside phosphotransferase" evidence="2">
    <location>
        <begin position="41"/>
        <end position="279"/>
    </location>
</feature>
<comment type="similarity">
    <text evidence="1">Belongs to the pseudomonas-type ThrB family.</text>
</comment>
<dbReference type="InterPro" id="IPR011009">
    <property type="entry name" value="Kinase-like_dom_sf"/>
</dbReference>
<dbReference type="Proteomes" id="UP000465241">
    <property type="component" value="Unassembled WGS sequence"/>
</dbReference>
<dbReference type="Gene3D" id="1.10.510.10">
    <property type="entry name" value="Transferase(Phosphotransferase) domain 1"/>
    <property type="match status" value="1"/>
</dbReference>
<dbReference type="InterPro" id="IPR050249">
    <property type="entry name" value="Pseudomonas-type_ThrB"/>
</dbReference>
<evidence type="ECO:0000259" key="2">
    <source>
        <dbReference type="Pfam" id="PF01636"/>
    </source>
</evidence>
<evidence type="ECO:0000313" key="4">
    <source>
        <dbReference type="Proteomes" id="UP000465241"/>
    </source>
</evidence>
<sequence>MRFGDTVAMPGLPPNHEEFARAALPAYGHPADAPLRLLSLSENATYLVGTAVPWVLRVHRPGYHDLDAIRSELSWMTALREQTEVVTPALIPARDGSEVVAATVAGAVLHVDAVSYIPGCTAEDQPDAVGFDLLGRLTALMHNHVESWSPPQFFTRFRWDLETTVGPLGRWGDWRATPNLTATDATDVGLAVARIIERLTEFGTGADRFGLVHADLRMANLMVDPADPTAPITVIDFDDCGWSWHLADLGAVVSFIEDTPEAERIIADWLRGYQTVRPLPDDHLALVPTFVMLRRIMLSAWIGSHADADAAIPLAPTFAAGTAALARRYLHDESWLAEALWSSALR</sequence>
<evidence type="ECO:0000313" key="3">
    <source>
        <dbReference type="EMBL" id="GFG61508.1"/>
    </source>
</evidence>
<reference evidence="3 4" key="1">
    <citation type="journal article" date="2019" name="Emerg. Microbes Infect.">
        <title>Comprehensive subspecies identification of 175 nontuberculous mycobacteria species based on 7547 genomic profiles.</title>
        <authorList>
            <person name="Matsumoto Y."/>
            <person name="Kinjo T."/>
            <person name="Motooka D."/>
            <person name="Nabeya D."/>
            <person name="Jung N."/>
            <person name="Uechi K."/>
            <person name="Horii T."/>
            <person name="Iida T."/>
            <person name="Fujita J."/>
            <person name="Nakamura S."/>
        </authorList>
    </citation>
    <scope>NUCLEOTIDE SEQUENCE [LARGE SCALE GENOMIC DNA]</scope>
    <source>
        <strain evidence="3 4">JCM 13392</strain>
    </source>
</reference>
<dbReference type="PANTHER" id="PTHR21064:SF6">
    <property type="entry name" value="AMINOGLYCOSIDE PHOSPHOTRANSFERASE DOMAIN-CONTAINING PROTEIN"/>
    <property type="match status" value="1"/>
</dbReference>
<dbReference type="AlphaFoldDB" id="A0A7I9WVS5"/>
<dbReference type="PANTHER" id="PTHR21064">
    <property type="entry name" value="AMINOGLYCOSIDE PHOSPHOTRANSFERASE DOMAIN-CONTAINING PROTEIN-RELATED"/>
    <property type="match status" value="1"/>
</dbReference>
<proteinExistence type="inferred from homology"/>